<dbReference type="InterPro" id="IPR005113">
    <property type="entry name" value="uDENN_dom"/>
</dbReference>
<dbReference type="PROSITE" id="PS50211">
    <property type="entry name" value="DENN"/>
    <property type="match status" value="1"/>
</dbReference>
<dbReference type="GeneTree" id="ENSGT00940000161573"/>
<dbReference type="PANTHER" id="PTHR13196">
    <property type="entry name" value="DENN DOMAIN-CONTAINING"/>
    <property type="match status" value="1"/>
</dbReference>
<evidence type="ECO:0000313" key="4">
    <source>
        <dbReference type="Proteomes" id="UP000694392"/>
    </source>
</evidence>
<evidence type="ECO:0000259" key="2">
    <source>
        <dbReference type="PROSITE" id="PS50211"/>
    </source>
</evidence>
<organism evidence="3 4">
    <name type="scientific">Sphenodon punctatus</name>
    <name type="common">Tuatara</name>
    <name type="synonym">Hatteria punctata</name>
    <dbReference type="NCBI Taxonomy" id="8508"/>
    <lineage>
        <taxon>Eukaryota</taxon>
        <taxon>Metazoa</taxon>
        <taxon>Chordata</taxon>
        <taxon>Craniata</taxon>
        <taxon>Vertebrata</taxon>
        <taxon>Euteleostomi</taxon>
        <taxon>Lepidosauria</taxon>
        <taxon>Sphenodontia</taxon>
        <taxon>Sphenodontidae</taxon>
        <taxon>Sphenodon</taxon>
    </lineage>
</organism>
<keyword evidence="1" id="KW-0344">Guanine-nucleotide releasing factor</keyword>
<keyword evidence="4" id="KW-1185">Reference proteome</keyword>
<dbReference type="InterPro" id="IPR001194">
    <property type="entry name" value="cDENN_dom"/>
</dbReference>
<dbReference type="InterPro" id="IPR040032">
    <property type="entry name" value="DENND1A/B/C"/>
</dbReference>
<feature type="domain" description="UDENN" evidence="2">
    <location>
        <begin position="13"/>
        <end position="196"/>
    </location>
</feature>
<evidence type="ECO:0000313" key="3">
    <source>
        <dbReference type="Ensembl" id="ENSSPUP00000021559.1"/>
    </source>
</evidence>
<name>A0A8D0HGX0_SPHPU</name>
<dbReference type="GO" id="GO:0032456">
    <property type="term" value="P:endocytic recycling"/>
    <property type="evidence" value="ECO:0007669"/>
    <property type="project" value="TreeGrafter"/>
</dbReference>
<reference evidence="3" key="1">
    <citation type="submission" date="2025-08" db="UniProtKB">
        <authorList>
            <consortium name="Ensembl"/>
        </authorList>
    </citation>
    <scope>IDENTIFICATION</scope>
</reference>
<dbReference type="InterPro" id="IPR037516">
    <property type="entry name" value="Tripartite_DENN"/>
</dbReference>
<dbReference type="AlphaFoldDB" id="A0A8D0HGX0"/>
<dbReference type="Pfam" id="PF03456">
    <property type="entry name" value="uDENN"/>
    <property type="match status" value="1"/>
</dbReference>
<dbReference type="OMA" id="GTHSYFI"/>
<dbReference type="GO" id="GO:1901981">
    <property type="term" value="F:phosphatidylinositol phosphate binding"/>
    <property type="evidence" value="ECO:0007669"/>
    <property type="project" value="TreeGrafter"/>
</dbReference>
<dbReference type="PANTHER" id="PTHR13196:SF25">
    <property type="entry name" value="DENN DOMAIN-CONTAINING PROTEIN 1C"/>
    <property type="match status" value="1"/>
</dbReference>
<dbReference type="GO" id="GO:0005085">
    <property type="term" value="F:guanyl-nucleotide exchange factor activity"/>
    <property type="evidence" value="ECO:0007669"/>
    <property type="project" value="UniProtKB-KW"/>
</dbReference>
<proteinExistence type="predicted"/>
<dbReference type="GO" id="GO:0006897">
    <property type="term" value="P:endocytosis"/>
    <property type="evidence" value="ECO:0007669"/>
    <property type="project" value="TreeGrafter"/>
</dbReference>
<dbReference type="Proteomes" id="UP000694392">
    <property type="component" value="Unplaced"/>
</dbReference>
<dbReference type="Gene3D" id="3.30.450.200">
    <property type="match status" value="1"/>
</dbReference>
<accession>A0A8D0HGX0</accession>
<reference evidence="3" key="2">
    <citation type="submission" date="2025-09" db="UniProtKB">
        <authorList>
            <consortium name="Ensembl"/>
        </authorList>
    </citation>
    <scope>IDENTIFICATION</scope>
</reference>
<dbReference type="Ensembl" id="ENSSPUT00000022978.1">
    <property type="protein sequence ID" value="ENSSPUP00000021559.1"/>
    <property type="gene ID" value="ENSSPUG00000016561.1"/>
</dbReference>
<sequence length="196" mass="22161">MGSRIRENPQKTFDLFFEAACPTSEDADPQVLRQFPTEFDDQESVQMLPRFCFPFDVQRVKESPMVQHFTFALTDMEGNQRFGFCRLAGGGHSCLCILSYLPWFEVFYKLLNNIADHLAKQQLTELDEFLSALYCHPVPQSNSPISLEIDSKLTQLKITTGNVLNGQCRQWSGDPAGGTHSYFIAPDSSNLPTIPE</sequence>
<dbReference type="Pfam" id="PF02141">
    <property type="entry name" value="DENN"/>
    <property type="match status" value="1"/>
</dbReference>
<dbReference type="GO" id="GO:0005829">
    <property type="term" value="C:cytosol"/>
    <property type="evidence" value="ECO:0007669"/>
    <property type="project" value="TreeGrafter"/>
</dbReference>
<dbReference type="SMART" id="SM00800">
    <property type="entry name" value="uDENN"/>
    <property type="match status" value="1"/>
</dbReference>
<dbReference type="FunFam" id="3.30.450.200:FF:000003">
    <property type="entry name" value="DENN domain containing 1A"/>
    <property type="match status" value="1"/>
</dbReference>
<evidence type="ECO:0000256" key="1">
    <source>
        <dbReference type="ARBA" id="ARBA00022658"/>
    </source>
</evidence>
<protein>
    <recommendedName>
        <fullName evidence="2">UDENN domain-containing protein</fullName>
    </recommendedName>
</protein>